<dbReference type="GO" id="GO:0000151">
    <property type="term" value="C:ubiquitin ligase complex"/>
    <property type="evidence" value="ECO:0007669"/>
    <property type="project" value="TreeGrafter"/>
</dbReference>
<dbReference type="InterPro" id="IPR017907">
    <property type="entry name" value="Znf_RING_CS"/>
</dbReference>
<reference evidence="10" key="1">
    <citation type="journal article" date="2017" name="bioRxiv">
        <title>Conservation of a gene cluster reveals novel cercosporin biosynthetic mechanisms and extends production to the genus Colletotrichum.</title>
        <authorList>
            <person name="de Jonge R."/>
            <person name="Ebert M.K."/>
            <person name="Huitt-Roehl C.R."/>
            <person name="Pal P."/>
            <person name="Suttle J.C."/>
            <person name="Spanner R.E."/>
            <person name="Neubauer J.D."/>
            <person name="Jurick W.M.II."/>
            <person name="Stott K.A."/>
            <person name="Secor G.A."/>
            <person name="Thomma B.P.H.J."/>
            <person name="Van de Peer Y."/>
            <person name="Townsend C.A."/>
            <person name="Bolton M.D."/>
        </authorList>
    </citation>
    <scope>NUCLEOTIDE SEQUENCE [LARGE SCALE GENOMIC DNA]</scope>
    <source>
        <strain evidence="10">CBS538.71</strain>
    </source>
</reference>
<dbReference type="AlphaFoldDB" id="A0A2S6BW09"/>
<keyword evidence="4" id="KW-0833">Ubl conjugation pathway</keyword>
<dbReference type="InterPro" id="IPR001841">
    <property type="entry name" value="Znf_RING"/>
</dbReference>
<dbReference type="GO" id="GO:0061630">
    <property type="term" value="F:ubiquitin protein ligase activity"/>
    <property type="evidence" value="ECO:0007669"/>
    <property type="project" value="TreeGrafter"/>
</dbReference>
<dbReference type="InterPro" id="IPR013083">
    <property type="entry name" value="Znf_RING/FYVE/PHD"/>
</dbReference>
<feature type="domain" description="RING-type" evidence="8">
    <location>
        <begin position="29"/>
        <end position="67"/>
    </location>
</feature>
<dbReference type="Pfam" id="PF13639">
    <property type="entry name" value="zf-RING_2"/>
    <property type="match status" value="1"/>
</dbReference>
<organism evidence="9 10">
    <name type="scientific">Cercospora berteroae</name>
    <dbReference type="NCBI Taxonomy" id="357750"/>
    <lineage>
        <taxon>Eukaryota</taxon>
        <taxon>Fungi</taxon>
        <taxon>Dikarya</taxon>
        <taxon>Ascomycota</taxon>
        <taxon>Pezizomycotina</taxon>
        <taxon>Dothideomycetes</taxon>
        <taxon>Dothideomycetidae</taxon>
        <taxon>Mycosphaerellales</taxon>
        <taxon>Mycosphaerellaceae</taxon>
        <taxon>Cercospora</taxon>
    </lineage>
</organism>
<gene>
    <name evidence="9" type="ORF">CBER1_08768</name>
</gene>
<keyword evidence="1" id="KW-0808">Transferase</keyword>
<evidence type="ECO:0000256" key="2">
    <source>
        <dbReference type="ARBA" id="ARBA00022723"/>
    </source>
</evidence>
<dbReference type="STRING" id="357750.A0A2S6BW09"/>
<dbReference type="OrthoDB" id="3646241at2759"/>
<dbReference type="Gene3D" id="3.30.40.10">
    <property type="entry name" value="Zinc/RING finger domain, C3HC4 (zinc finger)"/>
    <property type="match status" value="1"/>
</dbReference>
<sequence>MPLPTYIEFTNHHLFSAMEQDQDDYAELCAICQDPFSSPIETTCGHLFCYHCAHSWFSTKAACPNCRQLLYDESTRPRWIATVESFPFDSLDFTIDQDIVLQRLIELTPIFEEDEIELDNVWIRVDYDDLLAVAVAATAWGYEQLDEDNQLLGEELRKFQKAYFTAVNKVQEVLWELRGELAMSMRLWRLLREPFFDEDSDCEDSEAEEEDEEEEEGHFDYKDNEYEDDDYFEVEGEDDADDESSDEDYGGPSAAAEAAQENLDTDLQNMLSYICRHATIHHQAIHW</sequence>
<dbReference type="PROSITE" id="PS50089">
    <property type="entry name" value="ZF_RING_2"/>
    <property type="match status" value="1"/>
</dbReference>
<dbReference type="GO" id="GO:0016567">
    <property type="term" value="P:protein ubiquitination"/>
    <property type="evidence" value="ECO:0007669"/>
    <property type="project" value="TreeGrafter"/>
</dbReference>
<evidence type="ECO:0000313" key="9">
    <source>
        <dbReference type="EMBL" id="PPJ51669.1"/>
    </source>
</evidence>
<evidence type="ECO:0000256" key="6">
    <source>
        <dbReference type="PROSITE-ProRule" id="PRU00175"/>
    </source>
</evidence>
<comment type="caution">
    <text evidence="9">The sequence shown here is derived from an EMBL/GenBank/DDBJ whole genome shotgun (WGS) entry which is preliminary data.</text>
</comment>
<dbReference type="EMBL" id="PNEN01001744">
    <property type="protein sequence ID" value="PPJ51669.1"/>
    <property type="molecule type" value="Genomic_DNA"/>
</dbReference>
<dbReference type="PROSITE" id="PS00518">
    <property type="entry name" value="ZF_RING_1"/>
    <property type="match status" value="1"/>
</dbReference>
<keyword evidence="2" id="KW-0479">Metal-binding</keyword>
<evidence type="ECO:0000256" key="7">
    <source>
        <dbReference type="SAM" id="MobiDB-lite"/>
    </source>
</evidence>
<name>A0A2S6BW09_9PEZI</name>
<evidence type="ECO:0000259" key="8">
    <source>
        <dbReference type="PROSITE" id="PS50089"/>
    </source>
</evidence>
<keyword evidence="10" id="KW-1185">Reference proteome</keyword>
<evidence type="ECO:0000256" key="4">
    <source>
        <dbReference type="ARBA" id="ARBA00022786"/>
    </source>
</evidence>
<evidence type="ECO:0000256" key="5">
    <source>
        <dbReference type="ARBA" id="ARBA00022833"/>
    </source>
</evidence>
<feature type="compositionally biased region" description="Acidic residues" evidence="7">
    <location>
        <begin position="225"/>
        <end position="249"/>
    </location>
</feature>
<evidence type="ECO:0000256" key="1">
    <source>
        <dbReference type="ARBA" id="ARBA00022679"/>
    </source>
</evidence>
<dbReference type="PANTHER" id="PTHR15067:SF4">
    <property type="entry name" value="E3 UBIQUITIN-PROTEIN LIGASE RNF8"/>
    <property type="match status" value="1"/>
</dbReference>
<proteinExistence type="predicted"/>
<dbReference type="GO" id="GO:0008270">
    <property type="term" value="F:zinc ion binding"/>
    <property type="evidence" value="ECO:0007669"/>
    <property type="project" value="UniProtKB-KW"/>
</dbReference>
<dbReference type="GO" id="GO:0005829">
    <property type="term" value="C:cytosol"/>
    <property type="evidence" value="ECO:0007669"/>
    <property type="project" value="TreeGrafter"/>
</dbReference>
<feature type="compositionally biased region" description="Acidic residues" evidence="7">
    <location>
        <begin position="199"/>
        <end position="217"/>
    </location>
</feature>
<keyword evidence="3 6" id="KW-0863">Zinc-finger</keyword>
<evidence type="ECO:0000313" key="10">
    <source>
        <dbReference type="Proteomes" id="UP000237631"/>
    </source>
</evidence>
<dbReference type="SUPFAM" id="SSF57850">
    <property type="entry name" value="RING/U-box"/>
    <property type="match status" value="1"/>
</dbReference>
<protein>
    <recommendedName>
        <fullName evidence="8">RING-type domain-containing protein</fullName>
    </recommendedName>
</protein>
<evidence type="ECO:0000256" key="3">
    <source>
        <dbReference type="ARBA" id="ARBA00022771"/>
    </source>
</evidence>
<dbReference type="SMART" id="SM00184">
    <property type="entry name" value="RING"/>
    <property type="match status" value="1"/>
</dbReference>
<dbReference type="Proteomes" id="UP000237631">
    <property type="component" value="Unassembled WGS sequence"/>
</dbReference>
<accession>A0A2S6BW09</accession>
<dbReference type="GO" id="GO:0006511">
    <property type="term" value="P:ubiquitin-dependent protein catabolic process"/>
    <property type="evidence" value="ECO:0007669"/>
    <property type="project" value="TreeGrafter"/>
</dbReference>
<dbReference type="PANTHER" id="PTHR15067">
    <property type="entry name" value="E3 UBIQUITIN-PROTEIN LIGASE RNF8"/>
    <property type="match status" value="1"/>
</dbReference>
<keyword evidence="5" id="KW-0862">Zinc</keyword>
<feature type="region of interest" description="Disordered" evidence="7">
    <location>
        <begin position="199"/>
        <end position="258"/>
    </location>
</feature>